<proteinExistence type="predicted"/>
<sequence length="207" mass="22144">MAITNIVSGELRNKVGAMVGAKWKGISYVRAYVKQKDADTEAQRAVRSQFKKVTLFGSAINEGVLKPYQARAVKNMSPYNRFTQVNQEVIADESKGYESMRIFSGSLPVATDMSATASAASGTVKVSYTPCQHGTAHRHDTLIVVVYNETGDTYGFTTVDRGEGSGAVMVSVPVWFGEGDSLHVYLTASRKGKANGGTLYAGVTAGV</sequence>
<dbReference type="InterPro" id="IPR046233">
    <property type="entry name" value="DUF6266"/>
</dbReference>
<dbReference type="KEGG" id="bhc:JFL75_13075"/>
<dbReference type="Pfam" id="PF19781">
    <property type="entry name" value="DUF6266"/>
    <property type="match status" value="1"/>
</dbReference>
<evidence type="ECO:0000313" key="2">
    <source>
        <dbReference type="Proteomes" id="UP000595917"/>
    </source>
</evidence>
<name>A0A7T7XKA9_9SPIR</name>
<reference evidence="1" key="1">
    <citation type="submission" date="2021-01" db="EMBL/GenBank/DDBJ databases">
        <title>Description of Breznakiella homolactica.</title>
        <authorList>
            <person name="Song Y."/>
            <person name="Brune A."/>
        </authorList>
    </citation>
    <scope>NUCLEOTIDE SEQUENCE</scope>
    <source>
        <strain evidence="1">RmG30</strain>
    </source>
</reference>
<gene>
    <name evidence="1" type="ORF">JFL75_13075</name>
</gene>
<dbReference type="AlphaFoldDB" id="A0A7T7XKA9"/>
<dbReference type="RefSeq" id="WP_215625176.1">
    <property type="nucleotide sequence ID" value="NZ_CP067089.2"/>
</dbReference>
<organism evidence="1 2">
    <name type="scientific">Breznakiella homolactica</name>
    <dbReference type="NCBI Taxonomy" id="2798577"/>
    <lineage>
        <taxon>Bacteria</taxon>
        <taxon>Pseudomonadati</taxon>
        <taxon>Spirochaetota</taxon>
        <taxon>Spirochaetia</taxon>
        <taxon>Spirochaetales</taxon>
        <taxon>Breznakiellaceae</taxon>
        <taxon>Breznakiella</taxon>
    </lineage>
</organism>
<protein>
    <submittedName>
        <fullName evidence="1">Uncharacterized protein</fullName>
    </submittedName>
</protein>
<dbReference type="EMBL" id="CP067089">
    <property type="protein sequence ID" value="QQO07870.1"/>
    <property type="molecule type" value="Genomic_DNA"/>
</dbReference>
<evidence type="ECO:0000313" key="1">
    <source>
        <dbReference type="EMBL" id="QQO07870.1"/>
    </source>
</evidence>
<keyword evidence="2" id="KW-1185">Reference proteome</keyword>
<accession>A0A7T7XKA9</accession>
<dbReference type="Proteomes" id="UP000595917">
    <property type="component" value="Chromosome"/>
</dbReference>